<dbReference type="GO" id="GO:0000287">
    <property type="term" value="F:magnesium ion binding"/>
    <property type="evidence" value="ECO:0007669"/>
    <property type="project" value="InterPro"/>
</dbReference>
<reference evidence="22 23" key="1">
    <citation type="journal article" date="2003" name="Int. J. Syst. Evol. Microbiol.">
        <title>Halobacillus salinus sp. nov., isolated from a salt lake on the coast of the East Sea in Korea.</title>
        <authorList>
            <person name="Yoon J.H."/>
            <person name="Kang K.H."/>
            <person name="Park Y.H."/>
        </authorList>
    </citation>
    <scope>NUCLEOTIDE SEQUENCE [LARGE SCALE GENOMIC DNA]</scope>
    <source>
        <strain evidence="22 23">HSL-3</strain>
    </source>
</reference>
<comment type="catalytic activity">
    <reaction evidence="13">
        <text>D-threo-isocitrate + NADP(+) = 2-oxoglutarate + CO2 + NADPH</text>
        <dbReference type="Rhea" id="RHEA:19629"/>
        <dbReference type="ChEBI" id="CHEBI:15562"/>
        <dbReference type="ChEBI" id="CHEBI:16526"/>
        <dbReference type="ChEBI" id="CHEBI:16810"/>
        <dbReference type="ChEBI" id="CHEBI:57783"/>
        <dbReference type="ChEBI" id="CHEBI:58349"/>
        <dbReference type="EC" id="1.1.1.42"/>
    </reaction>
</comment>
<feature type="binding site" evidence="16">
    <location>
        <position position="402"/>
    </location>
    <ligand>
        <name>NADP(+)</name>
        <dbReference type="ChEBI" id="CHEBI:58349"/>
    </ligand>
</feature>
<evidence type="ECO:0000256" key="18">
    <source>
        <dbReference type="PIRSR" id="PIRSR604439-4"/>
    </source>
</evidence>
<keyword evidence="8 20" id="KW-0479">Metal-binding</keyword>
<dbReference type="GO" id="GO:0004450">
    <property type="term" value="F:isocitrate dehydrogenase (NADP+) activity"/>
    <property type="evidence" value="ECO:0007669"/>
    <property type="project" value="UniProtKB-UniRule"/>
</dbReference>
<dbReference type="InterPro" id="IPR024084">
    <property type="entry name" value="IsoPropMal-DH-like_dom"/>
</dbReference>
<evidence type="ECO:0000256" key="9">
    <source>
        <dbReference type="ARBA" id="ARBA00022842"/>
    </source>
</evidence>
<feature type="binding site" evidence="15">
    <location>
        <position position="107"/>
    </location>
    <ligand>
        <name>D-threo-isocitrate</name>
        <dbReference type="ChEBI" id="CHEBI:15562"/>
    </ligand>
</feature>
<accession>A0A4Z0H3R1</accession>
<feature type="binding site" evidence="15">
    <location>
        <position position="111"/>
    </location>
    <ligand>
        <name>D-threo-isocitrate</name>
        <dbReference type="ChEBI" id="CHEBI:15562"/>
    </ligand>
</feature>
<evidence type="ECO:0000313" key="23">
    <source>
        <dbReference type="Proteomes" id="UP000297982"/>
    </source>
</evidence>
<name>A0A4Z0H3R1_9BACI</name>
<sequence>MSQAEKISVEQNGELNVPNRPVIPFIEGDGIGPDIWAAASRVIEAAVDKAYNGEKSIEWKEVYAGQKAYDKTGEWLPEATLDTIRDYKIAIKGPLTTPIGGGIRSLNVALRQELDLFTCLRPVRYFEGVPSPVKRPEDTDMAIFRENTEDIYAGIEWQQGTPEVKKVIEFLQNEMGVHNIRFPETSGIGIKPVSEEGTKRLVRAAIDYALNEGRKNVTLVHKGNIMKFTEGSFKNWGYEVAEEEYADKVFTWAEYDRIVEKEGKDAANKAQDAAEAEGKLIVKDAIADIFLQQILTRPKEFDVVATMNLNGDYISDALAAQVGGIGIAPGANINFETGHAIFEATHGTAPKYAGMDKVNPSSVILSGVLMLEHLGWREAAELISNSMDKTIGSKTVTYDFARMMDGATEVKCSEFGDALIQNMG</sequence>
<dbReference type="PROSITE" id="PS00470">
    <property type="entry name" value="IDH_IMDH"/>
    <property type="match status" value="1"/>
</dbReference>
<feature type="site" description="Critical for catalysis" evidence="18">
    <location>
        <position position="222"/>
    </location>
</feature>
<evidence type="ECO:0000256" key="10">
    <source>
        <dbReference type="ARBA" id="ARBA00022857"/>
    </source>
</evidence>
<evidence type="ECO:0000256" key="14">
    <source>
        <dbReference type="ARBA" id="ARBA00046127"/>
    </source>
</evidence>
<proteinExistence type="inferred from homology"/>
<evidence type="ECO:0000313" key="22">
    <source>
        <dbReference type="EMBL" id="TGB04081.1"/>
    </source>
</evidence>
<dbReference type="PANTHER" id="PTHR43504">
    <property type="entry name" value="ISOCITRATE DEHYDROGENASE [NADP]"/>
    <property type="match status" value="1"/>
</dbReference>
<feature type="binding site" evidence="17">
    <location>
        <position position="312"/>
    </location>
    <ligand>
        <name>Mg(2+)</name>
        <dbReference type="ChEBI" id="CHEBI:18420"/>
    </ligand>
</feature>
<dbReference type="RefSeq" id="WP_135326695.1">
    <property type="nucleotide sequence ID" value="NZ_SRJC01000001.1"/>
</dbReference>
<dbReference type="GO" id="GO:0006097">
    <property type="term" value="P:glyoxylate cycle"/>
    <property type="evidence" value="ECO:0007669"/>
    <property type="project" value="UniProtKB-KW"/>
</dbReference>
<dbReference type="InterPro" id="IPR019818">
    <property type="entry name" value="IsoCit/isopropylmalate_DH_CS"/>
</dbReference>
<dbReference type="PANTHER" id="PTHR43504:SF1">
    <property type="entry name" value="ISOCITRATE DEHYDROGENASE [NADP]"/>
    <property type="match status" value="1"/>
</dbReference>
<keyword evidence="11" id="KW-0560">Oxidoreductase</keyword>
<evidence type="ECO:0000256" key="2">
    <source>
        <dbReference type="ARBA" id="ARBA00007769"/>
    </source>
</evidence>
<comment type="cofactor">
    <cofactor evidence="17">
        <name>Mg(2+)</name>
        <dbReference type="ChEBI" id="CHEBI:18420"/>
    </cofactor>
    <cofactor evidence="17">
        <name>Mn(2+)</name>
        <dbReference type="ChEBI" id="CHEBI:29035"/>
    </cofactor>
    <text evidence="17">Binds 1 Mg(2+) or Mn(2+) ion per subunit.</text>
</comment>
<feature type="modified residue" description="N6-succinyllysine" evidence="19">
    <location>
        <position position="234"/>
    </location>
</feature>
<keyword evidence="12 17" id="KW-0464">Manganese</keyword>
<feature type="modified residue" description="Phosphoserine" evidence="19">
    <location>
        <position position="105"/>
    </location>
</feature>
<gene>
    <name evidence="22" type="ORF">E4663_03470</name>
</gene>
<evidence type="ECO:0000256" key="19">
    <source>
        <dbReference type="PIRSR" id="PIRSR604439-5"/>
    </source>
</evidence>
<evidence type="ECO:0000256" key="20">
    <source>
        <dbReference type="RuleBase" id="RU004446"/>
    </source>
</evidence>
<evidence type="ECO:0000256" key="15">
    <source>
        <dbReference type="PIRSR" id="PIRSR604439-1"/>
    </source>
</evidence>
<keyword evidence="23" id="KW-1185">Reference proteome</keyword>
<keyword evidence="9 17" id="KW-0460">Magnesium</keyword>
<evidence type="ECO:0000256" key="3">
    <source>
        <dbReference type="ARBA" id="ARBA00011738"/>
    </source>
</evidence>
<feature type="binding site" evidence="16">
    <location>
        <position position="96"/>
    </location>
    <ligand>
        <name>NADP(+)</name>
        <dbReference type="ChEBI" id="CHEBI:58349"/>
    </ligand>
</feature>
<evidence type="ECO:0000256" key="1">
    <source>
        <dbReference type="ARBA" id="ARBA00001936"/>
    </source>
</evidence>
<comment type="function">
    <text evidence="14">Catalyzes the oxidative decarboxylation of isocitrate to 2-oxoglutarate and carbon dioxide with the concomitant reduction of NADP(+).</text>
</comment>
<feature type="binding site" evidence="15">
    <location>
        <position position="145"/>
    </location>
    <ligand>
        <name>D-threo-isocitrate</name>
        <dbReference type="ChEBI" id="CHEBI:15562"/>
    </ligand>
</feature>
<feature type="modified residue" description="N6-succinyllysine" evidence="19">
    <location>
        <position position="92"/>
    </location>
</feature>
<dbReference type="GO" id="GO:0051287">
    <property type="term" value="F:NAD binding"/>
    <property type="evidence" value="ECO:0007669"/>
    <property type="project" value="InterPro"/>
</dbReference>
<evidence type="ECO:0000256" key="5">
    <source>
        <dbReference type="ARBA" id="ARBA00019562"/>
    </source>
</evidence>
<evidence type="ECO:0000256" key="11">
    <source>
        <dbReference type="ARBA" id="ARBA00023002"/>
    </source>
</evidence>
<dbReference type="NCBIfam" id="NF005425">
    <property type="entry name" value="PRK07006.1"/>
    <property type="match status" value="1"/>
</dbReference>
<dbReference type="Proteomes" id="UP000297982">
    <property type="component" value="Unassembled WGS sequence"/>
</dbReference>
<evidence type="ECO:0000256" key="4">
    <source>
        <dbReference type="ARBA" id="ARBA00013013"/>
    </source>
</evidence>
<dbReference type="GO" id="GO:0006099">
    <property type="term" value="P:tricarboxylic acid cycle"/>
    <property type="evidence" value="ECO:0007669"/>
    <property type="project" value="UniProtKB-UniRule"/>
</dbReference>
<comment type="cofactor">
    <cofactor evidence="1">
        <name>Mn(2+)</name>
        <dbReference type="ChEBI" id="CHEBI:29035"/>
    </cofactor>
</comment>
<dbReference type="Gene3D" id="3.40.718.10">
    <property type="entry name" value="Isopropylmalate Dehydrogenase"/>
    <property type="match status" value="1"/>
</dbReference>
<feature type="binding site" evidence="16">
    <location>
        <position position="359"/>
    </location>
    <ligand>
        <name>NADP(+)</name>
        <dbReference type="ChEBI" id="CHEBI:58349"/>
    </ligand>
</feature>
<feature type="binding site" evidence="16">
    <location>
        <begin position="346"/>
        <end position="352"/>
    </location>
    <ligand>
        <name>NADP(+)</name>
        <dbReference type="ChEBI" id="CHEBI:58349"/>
    </ligand>
</feature>
<feature type="modified residue" description="N6-acetyllysine" evidence="19">
    <location>
        <position position="134"/>
    </location>
</feature>
<dbReference type="SMART" id="SM01329">
    <property type="entry name" value="Iso_dh"/>
    <property type="match status" value="1"/>
</dbReference>
<feature type="binding site" evidence="15">
    <location>
        <position position="105"/>
    </location>
    <ligand>
        <name>D-threo-isocitrate</name>
        <dbReference type="ChEBI" id="CHEBI:15562"/>
    </ligand>
</feature>
<evidence type="ECO:0000256" key="6">
    <source>
        <dbReference type="ARBA" id="ARBA00022435"/>
    </source>
</evidence>
<feature type="domain" description="Isopropylmalate dehydrogenase-like" evidence="21">
    <location>
        <begin position="22"/>
        <end position="419"/>
    </location>
</feature>
<evidence type="ECO:0000256" key="12">
    <source>
        <dbReference type="ARBA" id="ARBA00023211"/>
    </source>
</evidence>
<evidence type="ECO:0000256" key="16">
    <source>
        <dbReference type="PIRSR" id="PIRSR604439-2"/>
    </source>
</evidence>
<feature type="binding site" evidence="16">
    <location>
        <position position="398"/>
    </location>
    <ligand>
        <name>NADP(+)</name>
        <dbReference type="ChEBI" id="CHEBI:58349"/>
    </ligand>
</feature>
<comment type="subunit">
    <text evidence="3">Homodimer.</text>
</comment>
<evidence type="ECO:0000256" key="8">
    <source>
        <dbReference type="ARBA" id="ARBA00022723"/>
    </source>
</evidence>
<feature type="site" description="Critical for catalysis" evidence="18">
    <location>
        <position position="152"/>
    </location>
</feature>
<comment type="caution">
    <text evidence="22">The sequence shown here is derived from an EMBL/GenBank/DDBJ whole genome shotgun (WGS) entry which is preliminary data.</text>
</comment>
<dbReference type="EMBL" id="SRJC01000001">
    <property type="protein sequence ID" value="TGB04081.1"/>
    <property type="molecule type" value="Genomic_DNA"/>
</dbReference>
<dbReference type="AlphaFoldDB" id="A0A4Z0H3R1"/>
<keyword evidence="6 20" id="KW-0329">Glyoxylate bypass</keyword>
<evidence type="ECO:0000259" key="21">
    <source>
        <dbReference type="SMART" id="SM01329"/>
    </source>
</evidence>
<dbReference type="EC" id="1.1.1.42" evidence="4 20"/>
<evidence type="ECO:0000256" key="7">
    <source>
        <dbReference type="ARBA" id="ARBA00022532"/>
    </source>
</evidence>
<evidence type="ECO:0000256" key="17">
    <source>
        <dbReference type="PIRSR" id="PIRSR604439-3"/>
    </source>
</evidence>
<evidence type="ECO:0000256" key="13">
    <source>
        <dbReference type="ARBA" id="ARBA00023554"/>
    </source>
</evidence>
<dbReference type="STRING" id="192814.GCA_900166575_01020"/>
<protein>
    <recommendedName>
        <fullName evidence="5 20">Isocitrate dehydrogenase [NADP]</fullName>
        <ecNumber evidence="4 20">1.1.1.42</ecNumber>
    </recommendedName>
</protein>
<dbReference type="InterPro" id="IPR004439">
    <property type="entry name" value="Isocitrate_DH_NADP_dimer_prok"/>
</dbReference>
<feature type="binding site" evidence="15">
    <location>
        <position position="121"/>
    </location>
    <ligand>
        <name>D-threo-isocitrate</name>
        <dbReference type="ChEBI" id="CHEBI:15562"/>
    </ligand>
</feature>
<comment type="similarity">
    <text evidence="2">Belongs to the isocitrate and isopropylmalate dehydrogenases family.</text>
</comment>
<dbReference type="Pfam" id="PF00180">
    <property type="entry name" value="Iso_dh"/>
    <property type="match status" value="1"/>
</dbReference>
<keyword evidence="10 16" id="KW-0521">NADP</keyword>
<organism evidence="22 23">
    <name type="scientific">Halobacillus salinus</name>
    <dbReference type="NCBI Taxonomy" id="192814"/>
    <lineage>
        <taxon>Bacteria</taxon>
        <taxon>Bacillati</taxon>
        <taxon>Bacillota</taxon>
        <taxon>Bacilli</taxon>
        <taxon>Bacillales</taxon>
        <taxon>Bacillaceae</taxon>
        <taxon>Halobacillus</taxon>
    </lineage>
</organism>
<dbReference type="SUPFAM" id="SSF53659">
    <property type="entry name" value="Isocitrate/Isopropylmalate dehydrogenase-like"/>
    <property type="match status" value="1"/>
</dbReference>
<dbReference type="NCBIfam" id="TIGR00183">
    <property type="entry name" value="prok_nadp_idh"/>
    <property type="match status" value="1"/>
</dbReference>
<keyword evidence="7 20" id="KW-0816">Tricarboxylic acid cycle</keyword>